<reference evidence="4 5" key="1">
    <citation type="journal article" date="2023" name="bioRxiv">
        <title>Genome report: Whole genome sequence and annotation of Penstemon davidsonii.</title>
        <authorList>
            <person name="Ostevik K.L."/>
            <person name="Alabady M."/>
            <person name="Zhang M."/>
            <person name="Rausher M.D."/>
        </authorList>
    </citation>
    <scope>NUCLEOTIDE SEQUENCE [LARGE SCALE GENOMIC DNA]</scope>
    <source>
        <strain evidence="4">DNT005</strain>
        <tissue evidence="4">Whole leaf</tissue>
    </source>
</reference>
<name>A0ABR0CPD1_9LAMI</name>
<dbReference type="Gene3D" id="2.130.10.10">
    <property type="entry name" value="YVTN repeat-like/Quinoprotein amine dehydrogenase"/>
    <property type="match status" value="1"/>
</dbReference>
<dbReference type="InterPro" id="IPR015943">
    <property type="entry name" value="WD40/YVTN_repeat-like_dom_sf"/>
</dbReference>
<gene>
    <name evidence="4" type="ORF">RD792_014454</name>
</gene>
<dbReference type="EMBL" id="JAYDYQ010002687">
    <property type="protein sequence ID" value="KAK4478947.1"/>
    <property type="molecule type" value="Genomic_DNA"/>
</dbReference>
<protein>
    <submittedName>
        <fullName evidence="4">Uncharacterized protein</fullName>
    </submittedName>
</protein>
<dbReference type="Pfam" id="PF21359">
    <property type="entry name" value="zf_topless"/>
    <property type="match status" value="1"/>
</dbReference>
<organism evidence="4 5">
    <name type="scientific">Penstemon davidsonii</name>
    <dbReference type="NCBI Taxonomy" id="160366"/>
    <lineage>
        <taxon>Eukaryota</taxon>
        <taxon>Viridiplantae</taxon>
        <taxon>Streptophyta</taxon>
        <taxon>Embryophyta</taxon>
        <taxon>Tracheophyta</taxon>
        <taxon>Spermatophyta</taxon>
        <taxon>Magnoliopsida</taxon>
        <taxon>eudicotyledons</taxon>
        <taxon>Gunneridae</taxon>
        <taxon>Pentapetalae</taxon>
        <taxon>asterids</taxon>
        <taxon>lamiids</taxon>
        <taxon>Lamiales</taxon>
        <taxon>Plantaginaceae</taxon>
        <taxon>Cheloneae</taxon>
        <taxon>Penstemon</taxon>
    </lineage>
</organism>
<proteinExistence type="predicted"/>
<feature type="domain" description="TPR1-like CTLH-containing" evidence="3">
    <location>
        <begin position="59"/>
        <end position="96"/>
    </location>
</feature>
<dbReference type="Pfam" id="PF21889">
    <property type="entry name" value="TPR1-like_2nd"/>
    <property type="match status" value="1"/>
</dbReference>
<dbReference type="InterPro" id="IPR054080">
    <property type="entry name" value="TPR1-like_2nd"/>
</dbReference>
<evidence type="ECO:0000259" key="2">
    <source>
        <dbReference type="Pfam" id="PF21359"/>
    </source>
</evidence>
<dbReference type="Proteomes" id="UP001291926">
    <property type="component" value="Unassembled WGS sequence"/>
</dbReference>
<feature type="domain" description="TOPLESS zinc finger" evidence="2">
    <location>
        <begin position="101"/>
        <end position="137"/>
    </location>
</feature>
<comment type="caution">
    <text evidence="4">The sequence shown here is derived from an EMBL/GenBank/DDBJ whole genome shotgun (WGS) entry which is preliminary data.</text>
</comment>
<dbReference type="SUPFAM" id="SSF50978">
    <property type="entry name" value="WD40 repeat-like"/>
    <property type="match status" value="1"/>
</dbReference>
<evidence type="ECO:0000259" key="3">
    <source>
        <dbReference type="Pfam" id="PF21889"/>
    </source>
</evidence>
<dbReference type="InterPro" id="IPR048419">
    <property type="entry name" value="Topless_Znf"/>
</dbReference>
<evidence type="ECO:0000256" key="1">
    <source>
        <dbReference type="SAM" id="MobiDB-lite"/>
    </source>
</evidence>
<feature type="region of interest" description="Disordered" evidence="1">
    <location>
        <begin position="1"/>
        <end position="41"/>
    </location>
</feature>
<dbReference type="InterPro" id="IPR027728">
    <property type="entry name" value="Topless_fam"/>
</dbReference>
<accession>A0ABR0CPD1</accession>
<keyword evidence="5" id="KW-1185">Reference proteome</keyword>
<dbReference type="InterPro" id="IPR036322">
    <property type="entry name" value="WD40_repeat_dom_sf"/>
</dbReference>
<evidence type="ECO:0000313" key="4">
    <source>
        <dbReference type="EMBL" id="KAK4478947.1"/>
    </source>
</evidence>
<dbReference type="PANTHER" id="PTHR44083:SF35">
    <property type="entry name" value="TOPLESS-RELATED PROTEIN 4-LIKE ISOFORM X1"/>
    <property type="match status" value="1"/>
</dbReference>
<sequence>MGSSVPGRGGLGSKNLGRRSQADGGLGSKIPSQRWPGNCGRGRGRWNKIVTKFGDVGLFWENKKLSKYVDAQSARAVMFTEVKKLLELNPLVQEKLTFPHNLKKARLRTLINQRFHRLCKNPNPNPGIKTLFEDHLCAQSQPAPGPWMTNTPQVPHPSVFVRPIGLNAHNTSVGTSSGGIMVWELGNKNKLFSRNFNVWDLENCSTALQLLHTPRIVQMSYHGVNDIRKHLEIEAHIGGVNDIAFTIPNKHVYIITCGDDKLVKFVFSTTIDGKIKAWLYDNQGSRVDYDAPGHSATTIAYNDDGTRFFSFGTNKEGDPYLVEWNETEGSIKHIYLLDEDEDGRHKVKGGFDDFQNIRIS</sequence>
<evidence type="ECO:0000313" key="5">
    <source>
        <dbReference type="Proteomes" id="UP001291926"/>
    </source>
</evidence>
<dbReference type="PANTHER" id="PTHR44083">
    <property type="entry name" value="TOPLESS-RELATED PROTEIN 1-RELATED"/>
    <property type="match status" value="1"/>
</dbReference>